<dbReference type="SUPFAM" id="SSF51735">
    <property type="entry name" value="NAD(P)-binding Rossmann-fold domains"/>
    <property type="match status" value="1"/>
</dbReference>
<evidence type="ECO:0000256" key="3">
    <source>
        <dbReference type="RuleBase" id="RU000363"/>
    </source>
</evidence>
<dbReference type="EMBL" id="LT629750">
    <property type="protein sequence ID" value="SDS96273.1"/>
    <property type="molecule type" value="Genomic_DNA"/>
</dbReference>
<keyword evidence="6" id="KW-1185">Reference proteome</keyword>
<evidence type="ECO:0000256" key="1">
    <source>
        <dbReference type="ARBA" id="ARBA00006484"/>
    </source>
</evidence>
<dbReference type="InterPro" id="IPR002347">
    <property type="entry name" value="SDR_fam"/>
</dbReference>
<dbReference type="Proteomes" id="UP000243904">
    <property type="component" value="Chromosome I"/>
</dbReference>
<dbReference type="PANTHER" id="PTHR43008:SF7">
    <property type="entry name" value="SHORT CHAIN DEHYDROGENASE_REDUCTASE (AFU_ORTHOLOGUE AFUA_2G00830)"/>
    <property type="match status" value="1"/>
</dbReference>
<evidence type="ECO:0000313" key="5">
    <source>
        <dbReference type="EMBL" id="SDS96273.1"/>
    </source>
</evidence>
<dbReference type="Gene3D" id="3.40.50.720">
    <property type="entry name" value="NAD(P)-binding Rossmann-like Domain"/>
    <property type="match status" value="1"/>
</dbReference>
<organism evidence="5 6">
    <name type="scientific">Bradyrhizobium canariense</name>
    <dbReference type="NCBI Taxonomy" id="255045"/>
    <lineage>
        <taxon>Bacteria</taxon>
        <taxon>Pseudomonadati</taxon>
        <taxon>Pseudomonadota</taxon>
        <taxon>Alphaproteobacteria</taxon>
        <taxon>Hyphomicrobiales</taxon>
        <taxon>Nitrobacteraceae</taxon>
        <taxon>Bradyrhizobium</taxon>
    </lineage>
</organism>
<dbReference type="SMART" id="SM00822">
    <property type="entry name" value="PKS_KR"/>
    <property type="match status" value="1"/>
</dbReference>
<dbReference type="PRINTS" id="PR00080">
    <property type="entry name" value="SDRFAMILY"/>
</dbReference>
<dbReference type="GO" id="GO:0050664">
    <property type="term" value="F:oxidoreductase activity, acting on NAD(P)H, oxygen as acceptor"/>
    <property type="evidence" value="ECO:0007669"/>
    <property type="project" value="TreeGrafter"/>
</dbReference>
<feature type="domain" description="Ketoreductase" evidence="4">
    <location>
        <begin position="7"/>
        <end position="195"/>
    </location>
</feature>
<accession>A0A1H1WGP0</accession>
<reference evidence="6" key="1">
    <citation type="submission" date="2016-10" db="EMBL/GenBank/DDBJ databases">
        <authorList>
            <person name="Varghese N."/>
            <person name="Submissions S."/>
        </authorList>
    </citation>
    <scope>NUCLEOTIDE SEQUENCE [LARGE SCALE GENOMIC DNA]</scope>
    <source>
        <strain evidence="6">GAS369</strain>
    </source>
</reference>
<dbReference type="Pfam" id="PF00106">
    <property type="entry name" value="adh_short"/>
    <property type="match status" value="1"/>
</dbReference>
<evidence type="ECO:0000259" key="4">
    <source>
        <dbReference type="SMART" id="SM00822"/>
    </source>
</evidence>
<gene>
    <name evidence="5" type="ORF">SAMN05444158_3844</name>
</gene>
<comment type="similarity">
    <text evidence="1 3">Belongs to the short-chain dehydrogenases/reductases (SDR) family.</text>
</comment>
<dbReference type="AlphaFoldDB" id="A0A1H1WGP0"/>
<name>A0A1H1WGP0_9BRAD</name>
<dbReference type="InterPro" id="IPR057326">
    <property type="entry name" value="KR_dom"/>
</dbReference>
<dbReference type="PANTHER" id="PTHR43008">
    <property type="entry name" value="BENZIL REDUCTASE"/>
    <property type="match status" value="1"/>
</dbReference>
<dbReference type="PRINTS" id="PR00081">
    <property type="entry name" value="GDHRDH"/>
</dbReference>
<protein>
    <submittedName>
        <fullName evidence="5">NADP-dependent 3-hydroxy acid dehydrogenase YdfG</fullName>
    </submittedName>
</protein>
<sequence length="250" mass="27157">MMNFSGKTAFVTGAANGIGLGLCRALARNGANIVLADIEQAQLEIARRELSTFNVRTHAIEVDVSDAAAYERAADEAEAEFGNIHLLFNNAGVSLGPKPLWEVTPEQWEWIFGVNIHGVLNGIRVLVPRMQRHGEAGHVVNTASIGGLQVNPKLRNGSYAMTKYAVVAASEALALDLEGTNLGVSVLCPAPRRHHASCLVATPPGAIGRRLRTTRRRHCEGLAIRRAVSRRRRTARSRCRCALRVLHLHA</sequence>
<proteinExistence type="inferred from homology"/>
<dbReference type="RefSeq" id="WP_146688400.1">
    <property type="nucleotide sequence ID" value="NZ_LT629750.1"/>
</dbReference>
<keyword evidence="2" id="KW-0560">Oxidoreductase</keyword>
<evidence type="ECO:0000313" key="6">
    <source>
        <dbReference type="Proteomes" id="UP000243904"/>
    </source>
</evidence>
<dbReference type="CDD" id="cd05233">
    <property type="entry name" value="SDR_c"/>
    <property type="match status" value="1"/>
</dbReference>
<evidence type="ECO:0000256" key="2">
    <source>
        <dbReference type="ARBA" id="ARBA00023002"/>
    </source>
</evidence>
<dbReference type="InterPro" id="IPR036291">
    <property type="entry name" value="NAD(P)-bd_dom_sf"/>
</dbReference>